<keyword evidence="15" id="KW-1185">Reference proteome</keyword>
<evidence type="ECO:0000256" key="5">
    <source>
        <dbReference type="ARBA" id="ARBA00022519"/>
    </source>
</evidence>
<evidence type="ECO:0000313" key="13">
    <source>
        <dbReference type="EMBL" id="SDD67620.1"/>
    </source>
</evidence>
<evidence type="ECO:0000313" key="14">
    <source>
        <dbReference type="Proteomes" id="UP000182413"/>
    </source>
</evidence>
<keyword evidence="5" id="KW-0997">Cell inner membrane</keyword>
<keyword evidence="7" id="KW-1133">Transmembrane helix</keyword>
<evidence type="ECO:0000256" key="2">
    <source>
        <dbReference type="ARBA" id="ARBA00021549"/>
    </source>
</evidence>
<dbReference type="Pfam" id="PF12019">
    <property type="entry name" value="GspH"/>
    <property type="match status" value="1"/>
</dbReference>
<dbReference type="Proteomes" id="UP001278050">
    <property type="component" value="Unassembled WGS sequence"/>
</dbReference>
<dbReference type="Gene3D" id="3.55.40.10">
    <property type="entry name" value="minor pseudopilin epsh domain"/>
    <property type="match status" value="1"/>
</dbReference>
<evidence type="ECO:0000256" key="9">
    <source>
        <dbReference type="ARBA" id="ARBA00025772"/>
    </source>
</evidence>
<comment type="similarity">
    <text evidence="9">Belongs to the GSP H family.</text>
</comment>
<dbReference type="InterPro" id="IPR012902">
    <property type="entry name" value="N_methyl_site"/>
</dbReference>
<dbReference type="EMBL" id="JAWXXP010000001">
    <property type="protein sequence ID" value="MDX5992099.1"/>
    <property type="molecule type" value="Genomic_DNA"/>
</dbReference>
<evidence type="ECO:0000256" key="7">
    <source>
        <dbReference type="ARBA" id="ARBA00022989"/>
    </source>
</evidence>
<dbReference type="AlphaFoldDB" id="A0A1G6WNU4"/>
<dbReference type="GO" id="GO:0005886">
    <property type="term" value="C:plasma membrane"/>
    <property type="evidence" value="ECO:0007669"/>
    <property type="project" value="UniProtKB-SubCell"/>
</dbReference>
<keyword evidence="4" id="KW-0488">Methylation</keyword>
<dbReference type="Proteomes" id="UP000182413">
    <property type="component" value="Unassembled WGS sequence"/>
</dbReference>
<keyword evidence="3" id="KW-1003">Cell membrane</keyword>
<evidence type="ECO:0000256" key="3">
    <source>
        <dbReference type="ARBA" id="ARBA00022475"/>
    </source>
</evidence>
<evidence type="ECO:0000256" key="4">
    <source>
        <dbReference type="ARBA" id="ARBA00022481"/>
    </source>
</evidence>
<evidence type="ECO:0000256" key="8">
    <source>
        <dbReference type="ARBA" id="ARBA00023136"/>
    </source>
</evidence>
<keyword evidence="8" id="KW-0472">Membrane</keyword>
<name>A0A1G6WNU4_9GAMM</name>
<comment type="subcellular location">
    <subcellularLocation>
        <location evidence="1">Cell inner membrane</location>
        <topology evidence="1">Single-pass membrane protein</topology>
    </subcellularLocation>
</comment>
<dbReference type="InterPro" id="IPR022346">
    <property type="entry name" value="T2SS_GspH"/>
</dbReference>
<reference evidence="12 15" key="2">
    <citation type="submission" date="2023-11" db="EMBL/GenBank/DDBJ databases">
        <title>MicrobeMod: A computational toolkit for identifying prokaryotic methylation and restriction-modification with nanopore sequencing.</title>
        <authorList>
            <person name="Crits-Christoph A."/>
            <person name="Kang S.C."/>
            <person name="Lee H."/>
            <person name="Ostrov N."/>
        </authorList>
    </citation>
    <scope>NUCLEOTIDE SEQUENCE [LARGE SCALE GENOMIC DNA]</scope>
    <source>
        <strain evidence="12 15">ATCC BAA-571</strain>
    </source>
</reference>
<keyword evidence="6" id="KW-0812">Transmembrane</keyword>
<dbReference type="OrthoDB" id="6120962at2"/>
<dbReference type="EMBL" id="FNAE01000001">
    <property type="protein sequence ID" value="SDD67620.1"/>
    <property type="molecule type" value="Genomic_DNA"/>
</dbReference>
<proteinExistence type="inferred from homology"/>
<accession>A0A1G6WNU4</accession>
<dbReference type="InterPro" id="IPR045584">
    <property type="entry name" value="Pilin-like"/>
</dbReference>
<dbReference type="GO" id="GO:0015627">
    <property type="term" value="C:type II protein secretion system complex"/>
    <property type="evidence" value="ECO:0007669"/>
    <property type="project" value="InterPro"/>
</dbReference>
<evidence type="ECO:0000313" key="12">
    <source>
        <dbReference type="EMBL" id="MDX5992099.1"/>
    </source>
</evidence>
<dbReference type="NCBIfam" id="TIGR02532">
    <property type="entry name" value="IV_pilin_GFxxxE"/>
    <property type="match status" value="1"/>
</dbReference>
<evidence type="ECO:0000256" key="10">
    <source>
        <dbReference type="ARBA" id="ARBA00030775"/>
    </source>
</evidence>
<dbReference type="SUPFAM" id="SSF54523">
    <property type="entry name" value="Pili subunits"/>
    <property type="match status" value="1"/>
</dbReference>
<gene>
    <name evidence="13" type="ORF">SAMN05216575_1011063</name>
    <name evidence="12" type="ORF">SIM71_08540</name>
</gene>
<evidence type="ECO:0000313" key="15">
    <source>
        <dbReference type="Proteomes" id="UP001278050"/>
    </source>
</evidence>
<evidence type="ECO:0000256" key="6">
    <source>
        <dbReference type="ARBA" id="ARBA00022692"/>
    </source>
</evidence>
<feature type="domain" description="General secretion pathway GspH" evidence="11">
    <location>
        <begin position="46"/>
        <end position="151"/>
    </location>
</feature>
<sequence length="169" mass="19190">MRNSRQRATTLPELLITLALLALLSTYAIPSFAKWISTNKQQVLREKLLNSLQMARTQAVLKNRTMELCGSADALDCDGNWHKGWILRVAASKEILAVEQLSQVDLPLRWKGARDQIHFRDNGQTPLSNGRFTLCDDDGKLVWQLIISRQGRVRPATSKENLNEVHRCI</sequence>
<reference evidence="13 14" key="1">
    <citation type="submission" date="2016-10" db="EMBL/GenBank/DDBJ databases">
        <authorList>
            <person name="de Groot N.N."/>
        </authorList>
    </citation>
    <scope>NUCLEOTIDE SEQUENCE [LARGE SCALE GENOMIC DNA]</scope>
    <source>
        <strain evidence="13 14">JCM 10630</strain>
    </source>
</reference>
<protein>
    <recommendedName>
        <fullName evidence="2">Type II secretion system protein H</fullName>
    </recommendedName>
    <alternativeName>
        <fullName evidence="10">General secretion pathway protein H</fullName>
    </alternativeName>
</protein>
<organism evidence="13 14">
    <name type="scientific">Ectopseudomonas alcaliphila</name>
    <dbReference type="NCBI Taxonomy" id="101564"/>
    <lineage>
        <taxon>Bacteria</taxon>
        <taxon>Pseudomonadati</taxon>
        <taxon>Pseudomonadota</taxon>
        <taxon>Gammaproteobacteria</taxon>
        <taxon>Pseudomonadales</taxon>
        <taxon>Pseudomonadaceae</taxon>
        <taxon>Ectopseudomonas</taxon>
    </lineage>
</organism>
<evidence type="ECO:0000256" key="1">
    <source>
        <dbReference type="ARBA" id="ARBA00004377"/>
    </source>
</evidence>
<dbReference type="RefSeq" id="WP_074675799.1">
    <property type="nucleotide sequence ID" value="NZ_CBCSET010000001.1"/>
</dbReference>
<evidence type="ECO:0000259" key="11">
    <source>
        <dbReference type="Pfam" id="PF12019"/>
    </source>
</evidence>
<dbReference type="GO" id="GO:0015628">
    <property type="term" value="P:protein secretion by the type II secretion system"/>
    <property type="evidence" value="ECO:0007669"/>
    <property type="project" value="InterPro"/>
</dbReference>